<feature type="transmembrane region" description="Helical" evidence="21">
    <location>
        <begin position="268"/>
        <end position="288"/>
    </location>
</feature>
<dbReference type="GO" id="GO:0016653">
    <property type="term" value="F:oxidoreductase activity, acting on NAD(P)H, heme protein as acceptor"/>
    <property type="evidence" value="ECO:0007669"/>
    <property type="project" value="TreeGrafter"/>
</dbReference>
<evidence type="ECO:0000313" key="24">
    <source>
        <dbReference type="EMBL" id="KAI3926182.1"/>
    </source>
</evidence>
<dbReference type="PANTHER" id="PTHR23289">
    <property type="entry name" value="CYTOCHROME C OXIDASE ASSEMBLY PROTEIN COX15"/>
    <property type="match status" value="1"/>
</dbReference>
<feature type="transmembrane region" description="Helical" evidence="21">
    <location>
        <begin position="186"/>
        <end position="204"/>
    </location>
</feature>
<keyword evidence="25" id="KW-1185">Reference proteome</keyword>
<dbReference type="GO" id="GO:0016597">
    <property type="term" value="F:amino acid binding"/>
    <property type="evidence" value="ECO:0007669"/>
    <property type="project" value="InterPro"/>
</dbReference>
<name>A0AAD4SW16_9MAGN</name>
<dbReference type="SUPFAM" id="SSF53671">
    <property type="entry name" value="Aspartate/ornithine carbamoyltransferase"/>
    <property type="match status" value="1"/>
</dbReference>
<keyword evidence="11" id="KW-0665">Pyrimidine biosynthesis</keyword>
<sequence length="846" mass="93965">MSSLNLTIRTTIFSRKKVQPCRHAAFYGFRSLHKGFSFPSSRRMCTAASISPSAKEGVKLLVTAGPHAQKMVGIWLFGSAAWVFSMVILGGVTRLTRSGLSMTDWKFTGGLPPISDEEWLVEFEKYKQSPEYKLVNKGMNIEDFKFIYWMEYAHRMWGRGLGIMFALPFSYFVRKGYMTVQLGMRLSALFALGAGQGFIGWWMVKSGLEEPASEYVQPRVSPYRLAAHLTSAFGIYCGLLWTGLSVVMPEPPSVTVAWVRGAAKIRRLVIPVSFVVGITAVSGAFVAGNDAGHAFNTFPKMGDTWIPEDISSMEPITRNFFENTATVQFDHRILATATLLSISGMWWVTRKLDIHPAIRSLLGSTMGMAGIQVTLGISTLLSYVPVSLGSAHQAGALTLLSLMILLSHTVRKPSPVLLKSLSSSITRTANAQSVVPKTLPCQTLFFEGFLSECFLSRVLETEEEEAVGLKVTAISSIKACLYQLLFPPVQHTGLFLNQQNATRSAPIRENGKILHRGGYQCRALDIKTPSSFLAGEKFQLDDVIEAQQFDLDILNAIFEVAREMENIEKRSGQSEILKGYLMSTLFYEPSTRTRLSFESAMKRLGGEVLTTENAREFSSAAKGETLEDTIRTVEGYSDIIVMRHFESGAARRAAGTASIPIINAGDGPGQHPTQALLDVYTIEREIGKLDGIKVGLVGDLANGRTVRSLAYLLAKYRDVKIYLVSPDVVKMKDDIKDYLTSKGVEWEESADLIEVASKCDVVYQTRIQKERFGERIDLYEEARGKYIVDQTVLDVMQKHAVVMHPLPRLDEITVDVDTDPRAAYFRQAKNGLYIRMALLKLLLVGW</sequence>
<comment type="cofactor">
    <cofactor evidence="1">
        <name>heme b</name>
        <dbReference type="ChEBI" id="CHEBI:60344"/>
    </cofactor>
</comment>
<dbReference type="PRINTS" id="PR00101">
    <property type="entry name" value="ATCASE"/>
</dbReference>
<evidence type="ECO:0000256" key="20">
    <source>
        <dbReference type="ARBA" id="ARBA00048859"/>
    </source>
</evidence>
<dbReference type="Pfam" id="PF00185">
    <property type="entry name" value="OTCace"/>
    <property type="match status" value="1"/>
</dbReference>
<feature type="domain" description="Aspartate/ornithine carbamoyltransferase carbamoyl-P binding" evidence="23">
    <location>
        <begin position="542"/>
        <end position="683"/>
    </location>
</feature>
<dbReference type="InterPro" id="IPR023754">
    <property type="entry name" value="HemeA_Synthase_type2"/>
</dbReference>
<dbReference type="FunFam" id="3.40.50.1370:FF:000001">
    <property type="entry name" value="Aspartate carbamoyltransferase"/>
    <property type="match status" value="1"/>
</dbReference>
<evidence type="ECO:0000256" key="13">
    <source>
        <dbReference type="ARBA" id="ARBA00023002"/>
    </source>
</evidence>
<evidence type="ECO:0000256" key="7">
    <source>
        <dbReference type="ARBA" id="ARBA00022533"/>
    </source>
</evidence>
<dbReference type="EC" id="2.1.3.2" evidence="6"/>
<proteinExistence type="inferred from homology"/>
<dbReference type="InterPro" id="IPR002082">
    <property type="entry name" value="Asp_carbamoyltransf"/>
</dbReference>
<keyword evidence="16 21" id="KW-0472">Membrane</keyword>
<evidence type="ECO:0000256" key="11">
    <source>
        <dbReference type="ARBA" id="ARBA00022975"/>
    </source>
</evidence>
<evidence type="ECO:0000256" key="1">
    <source>
        <dbReference type="ARBA" id="ARBA00001970"/>
    </source>
</evidence>
<comment type="function">
    <text evidence="17">Catalyzes the condensation of carbamoyl phosphate and aspartate to form carbamoyl aspartate and inorganic phosphate, the committed step in the de novo pyrimidine nucleotide biosynthesis pathway.</text>
</comment>
<dbReference type="InterPro" id="IPR006132">
    <property type="entry name" value="Asp/Orn_carbamoyltranf_P-bd"/>
</dbReference>
<comment type="subcellular location">
    <subcellularLocation>
        <location evidence="2">Membrane</location>
        <topology evidence="2">Multi-pass membrane protein</topology>
    </subcellularLocation>
</comment>
<dbReference type="GO" id="GO:0120547">
    <property type="term" value="F:heme A synthase activity"/>
    <property type="evidence" value="ECO:0007669"/>
    <property type="project" value="UniProtKB-EC"/>
</dbReference>
<dbReference type="GO" id="GO:0004070">
    <property type="term" value="F:aspartate carbamoyltransferase activity"/>
    <property type="evidence" value="ECO:0007669"/>
    <property type="project" value="UniProtKB-EC"/>
</dbReference>
<evidence type="ECO:0000256" key="9">
    <source>
        <dbReference type="ARBA" id="ARBA00022692"/>
    </source>
</evidence>
<evidence type="ECO:0000256" key="8">
    <source>
        <dbReference type="ARBA" id="ARBA00022679"/>
    </source>
</evidence>
<comment type="subunit">
    <text evidence="5">Homotrimer.</text>
</comment>
<dbReference type="AlphaFoldDB" id="A0AAD4SW16"/>
<accession>A0AAD4SW16</accession>
<comment type="catalytic activity">
    <reaction evidence="19">
        <text>Fe(II)-heme o + 2 A + H2O = Fe(II)-heme a + 2 AH2</text>
        <dbReference type="Rhea" id="RHEA:63388"/>
        <dbReference type="ChEBI" id="CHEBI:13193"/>
        <dbReference type="ChEBI" id="CHEBI:15377"/>
        <dbReference type="ChEBI" id="CHEBI:17499"/>
        <dbReference type="ChEBI" id="CHEBI:60530"/>
        <dbReference type="ChEBI" id="CHEBI:61715"/>
        <dbReference type="EC" id="1.17.99.9"/>
    </reaction>
    <physiologicalReaction direction="left-to-right" evidence="19">
        <dbReference type="Rhea" id="RHEA:63389"/>
    </physiologicalReaction>
</comment>
<dbReference type="Gene3D" id="3.40.50.1370">
    <property type="entry name" value="Aspartate/ornithine carbamoyltransferase"/>
    <property type="match status" value="2"/>
</dbReference>
<dbReference type="GO" id="GO:0006784">
    <property type="term" value="P:heme A biosynthetic process"/>
    <property type="evidence" value="ECO:0007669"/>
    <property type="project" value="InterPro"/>
</dbReference>
<dbReference type="Pfam" id="PF02628">
    <property type="entry name" value="COX15-CtaA"/>
    <property type="match status" value="1"/>
</dbReference>
<dbReference type="Proteomes" id="UP001202328">
    <property type="component" value="Unassembled WGS sequence"/>
</dbReference>
<evidence type="ECO:0000256" key="14">
    <source>
        <dbReference type="ARBA" id="ARBA00023004"/>
    </source>
</evidence>
<dbReference type="EMBL" id="JAJJMB010008071">
    <property type="protein sequence ID" value="KAI3926182.1"/>
    <property type="molecule type" value="Genomic_DNA"/>
</dbReference>
<keyword evidence="10" id="KW-0479">Metal-binding</keyword>
<keyword evidence="15" id="KW-0350">Heme biosynthesis</keyword>
<keyword evidence="8" id="KW-0808">Transferase</keyword>
<keyword evidence="14" id="KW-0408">Iron</keyword>
<evidence type="ECO:0000256" key="21">
    <source>
        <dbReference type="SAM" id="Phobius"/>
    </source>
</evidence>
<keyword evidence="7" id="KW-0021">Allosteric enzyme</keyword>
<evidence type="ECO:0000256" key="16">
    <source>
        <dbReference type="ARBA" id="ARBA00023136"/>
    </source>
</evidence>
<dbReference type="HAMAP" id="MF_01665">
    <property type="entry name" value="HemeA_synth_type2"/>
    <property type="match status" value="1"/>
</dbReference>
<dbReference type="GO" id="GO:0046872">
    <property type="term" value="F:metal ion binding"/>
    <property type="evidence" value="ECO:0007669"/>
    <property type="project" value="UniProtKB-KW"/>
</dbReference>
<keyword evidence="12 21" id="KW-1133">Transmembrane helix</keyword>
<dbReference type="GO" id="GO:0005743">
    <property type="term" value="C:mitochondrial inner membrane"/>
    <property type="evidence" value="ECO:0007669"/>
    <property type="project" value="TreeGrafter"/>
</dbReference>
<dbReference type="PRINTS" id="PR00100">
    <property type="entry name" value="AOTCASE"/>
</dbReference>
<dbReference type="PROSITE" id="PS00097">
    <property type="entry name" value="CARBAMOYLTRANSFERASE"/>
    <property type="match status" value="1"/>
</dbReference>
<evidence type="ECO:0000256" key="18">
    <source>
        <dbReference type="ARBA" id="ARBA00044501"/>
    </source>
</evidence>
<dbReference type="NCBIfam" id="NF002032">
    <property type="entry name" value="PRK00856.1"/>
    <property type="match status" value="1"/>
</dbReference>
<dbReference type="GO" id="GO:0006221">
    <property type="term" value="P:pyrimidine nucleotide biosynthetic process"/>
    <property type="evidence" value="ECO:0007669"/>
    <property type="project" value="UniProtKB-KW"/>
</dbReference>
<evidence type="ECO:0000256" key="2">
    <source>
        <dbReference type="ARBA" id="ARBA00004141"/>
    </source>
</evidence>
<dbReference type="Pfam" id="PF02729">
    <property type="entry name" value="OTCace_N"/>
    <property type="match status" value="1"/>
</dbReference>
<evidence type="ECO:0000256" key="10">
    <source>
        <dbReference type="ARBA" id="ARBA00022723"/>
    </source>
</evidence>
<feature type="domain" description="Aspartate/ornithine carbamoyltransferase Asp/Orn-binding" evidence="22">
    <location>
        <begin position="690"/>
        <end position="841"/>
    </location>
</feature>
<evidence type="ECO:0000256" key="6">
    <source>
        <dbReference type="ARBA" id="ARBA00013008"/>
    </source>
</evidence>
<evidence type="ECO:0000256" key="12">
    <source>
        <dbReference type="ARBA" id="ARBA00022989"/>
    </source>
</evidence>
<gene>
    <name evidence="24" type="ORF">MKW98_028318</name>
</gene>
<dbReference type="InterPro" id="IPR036901">
    <property type="entry name" value="Asp/Orn_carbamoylTrfase_sf"/>
</dbReference>
<protein>
    <recommendedName>
        <fullName evidence="6">aspartate carbamoyltransferase</fullName>
        <ecNumber evidence="6">2.1.3.2</ecNumber>
    </recommendedName>
</protein>
<evidence type="ECO:0000313" key="25">
    <source>
        <dbReference type="Proteomes" id="UP001202328"/>
    </source>
</evidence>
<comment type="similarity">
    <text evidence="4">Belongs to the aspartate/ornithine carbamoyltransferase superfamily. ATCase family.</text>
</comment>
<dbReference type="PANTHER" id="PTHR23289:SF2">
    <property type="entry name" value="CYTOCHROME C OXIDASE ASSEMBLY PROTEIN COX15 HOMOLOG"/>
    <property type="match status" value="1"/>
</dbReference>
<evidence type="ECO:0000259" key="22">
    <source>
        <dbReference type="Pfam" id="PF00185"/>
    </source>
</evidence>
<dbReference type="InterPro" id="IPR006131">
    <property type="entry name" value="Asp_carbamoyltransf_Asp/Orn-bd"/>
</dbReference>
<feature type="transmembrane region" description="Helical" evidence="21">
    <location>
        <begin position="224"/>
        <end position="247"/>
    </location>
</feature>
<comment type="pathway">
    <text evidence="18">Porphyrin-containing compound metabolism; heme A biosynthesis; heme A from heme O: step 1/1.</text>
</comment>
<dbReference type="NCBIfam" id="TIGR00670">
    <property type="entry name" value="asp_carb_tr"/>
    <property type="match status" value="1"/>
</dbReference>
<dbReference type="InterPro" id="IPR003780">
    <property type="entry name" value="COX15/CtaA_fam"/>
</dbReference>
<evidence type="ECO:0000256" key="3">
    <source>
        <dbReference type="ARBA" id="ARBA00004852"/>
    </source>
</evidence>
<evidence type="ECO:0000259" key="23">
    <source>
        <dbReference type="Pfam" id="PF02729"/>
    </source>
</evidence>
<evidence type="ECO:0000256" key="19">
    <source>
        <dbReference type="ARBA" id="ARBA00048044"/>
    </source>
</evidence>
<dbReference type="HAMAP" id="MF_00001">
    <property type="entry name" value="Asp_carb_tr"/>
    <property type="match status" value="1"/>
</dbReference>
<evidence type="ECO:0000256" key="4">
    <source>
        <dbReference type="ARBA" id="ARBA00008896"/>
    </source>
</evidence>
<reference evidence="24" key="1">
    <citation type="submission" date="2022-04" db="EMBL/GenBank/DDBJ databases">
        <title>A functionally conserved STORR gene fusion in Papaver species that diverged 16.8 million years ago.</title>
        <authorList>
            <person name="Catania T."/>
        </authorList>
    </citation>
    <scope>NUCLEOTIDE SEQUENCE</scope>
    <source>
        <strain evidence="24">S-188037</strain>
    </source>
</reference>
<feature type="transmembrane region" description="Helical" evidence="21">
    <location>
        <begin position="72"/>
        <end position="92"/>
    </location>
</feature>
<dbReference type="GO" id="GO:0006207">
    <property type="term" value="P:'de novo' pyrimidine nucleobase biosynthetic process"/>
    <property type="evidence" value="ECO:0007669"/>
    <property type="project" value="InterPro"/>
</dbReference>
<keyword evidence="13" id="KW-0560">Oxidoreductase</keyword>
<dbReference type="InterPro" id="IPR006130">
    <property type="entry name" value="Asp/Orn_carbamoylTrfase"/>
</dbReference>
<evidence type="ECO:0000256" key="17">
    <source>
        <dbReference type="ARBA" id="ARBA00043884"/>
    </source>
</evidence>
<dbReference type="FunFam" id="3.40.50.1370:FF:000002">
    <property type="entry name" value="Aspartate carbamoyltransferase 2"/>
    <property type="match status" value="1"/>
</dbReference>
<comment type="caution">
    <text evidence="24">The sequence shown here is derived from an EMBL/GenBank/DDBJ whole genome shotgun (WGS) entry which is preliminary data.</text>
</comment>
<evidence type="ECO:0000256" key="15">
    <source>
        <dbReference type="ARBA" id="ARBA00023133"/>
    </source>
</evidence>
<comment type="pathway">
    <text evidence="3">Pyrimidine metabolism; UMP biosynthesis via de novo pathway; (S)-dihydroorotate from bicarbonate: step 2/3.</text>
</comment>
<comment type="catalytic activity">
    <reaction evidence="20">
        <text>carbamoyl phosphate + L-aspartate = N-carbamoyl-L-aspartate + phosphate + H(+)</text>
        <dbReference type="Rhea" id="RHEA:20013"/>
        <dbReference type="ChEBI" id="CHEBI:15378"/>
        <dbReference type="ChEBI" id="CHEBI:29991"/>
        <dbReference type="ChEBI" id="CHEBI:32814"/>
        <dbReference type="ChEBI" id="CHEBI:43474"/>
        <dbReference type="ChEBI" id="CHEBI:58228"/>
        <dbReference type="EC" id="2.1.3.2"/>
    </reaction>
</comment>
<evidence type="ECO:0000256" key="5">
    <source>
        <dbReference type="ARBA" id="ARBA00011233"/>
    </source>
</evidence>
<dbReference type="GO" id="GO:0006520">
    <property type="term" value="P:amino acid metabolic process"/>
    <property type="evidence" value="ECO:0007669"/>
    <property type="project" value="InterPro"/>
</dbReference>
<keyword evidence="9 21" id="KW-0812">Transmembrane</keyword>
<feature type="transmembrane region" description="Helical" evidence="21">
    <location>
        <begin position="156"/>
        <end position="174"/>
    </location>
</feature>
<organism evidence="24 25">
    <name type="scientific">Papaver atlanticum</name>
    <dbReference type="NCBI Taxonomy" id="357466"/>
    <lineage>
        <taxon>Eukaryota</taxon>
        <taxon>Viridiplantae</taxon>
        <taxon>Streptophyta</taxon>
        <taxon>Embryophyta</taxon>
        <taxon>Tracheophyta</taxon>
        <taxon>Spermatophyta</taxon>
        <taxon>Magnoliopsida</taxon>
        <taxon>Ranunculales</taxon>
        <taxon>Papaveraceae</taxon>
        <taxon>Papaveroideae</taxon>
        <taxon>Papaver</taxon>
    </lineage>
</organism>